<feature type="coiled-coil region" evidence="7">
    <location>
        <begin position="259"/>
        <end position="296"/>
    </location>
</feature>
<dbReference type="CDD" id="cd16040">
    <property type="entry name" value="SPRY_PRY_SNTX"/>
    <property type="match status" value="1"/>
</dbReference>
<dbReference type="GO" id="GO:0005737">
    <property type="term" value="C:cytoplasm"/>
    <property type="evidence" value="ECO:0007669"/>
    <property type="project" value="UniProtKB-ARBA"/>
</dbReference>
<dbReference type="InterPro" id="IPR001841">
    <property type="entry name" value="Znf_RING"/>
</dbReference>
<feature type="domain" description="RING-type" evidence="8">
    <location>
        <begin position="15"/>
        <end position="58"/>
    </location>
</feature>
<gene>
    <name evidence="12" type="primary">LOC128633055</name>
</gene>
<evidence type="ECO:0000256" key="2">
    <source>
        <dbReference type="ARBA" id="ARBA00022723"/>
    </source>
</evidence>
<accession>A0A9F7R7F5</accession>
<dbReference type="Gene3D" id="3.30.160.60">
    <property type="entry name" value="Classic Zinc Finger"/>
    <property type="match status" value="1"/>
</dbReference>
<dbReference type="InterPro" id="IPR051051">
    <property type="entry name" value="E3_ubiq-ligase_TRIM/RNF"/>
</dbReference>
<evidence type="ECO:0000256" key="3">
    <source>
        <dbReference type="ARBA" id="ARBA00022771"/>
    </source>
</evidence>
<dbReference type="InterPro" id="IPR000315">
    <property type="entry name" value="Znf_B-box"/>
</dbReference>
<keyword evidence="1" id="KW-0399">Innate immunity</keyword>
<keyword evidence="3 6" id="KW-0863">Zinc-finger</keyword>
<dbReference type="RefSeq" id="XP_053537625.1">
    <property type="nucleotide sequence ID" value="XM_053681650.1"/>
</dbReference>
<dbReference type="InterPro" id="IPR013320">
    <property type="entry name" value="ConA-like_dom_sf"/>
</dbReference>
<dbReference type="InterPro" id="IPR013083">
    <property type="entry name" value="Znf_RING/FYVE/PHD"/>
</dbReference>
<dbReference type="Pfam" id="PF13765">
    <property type="entry name" value="PRY"/>
    <property type="match status" value="1"/>
</dbReference>
<dbReference type="SUPFAM" id="SSF57845">
    <property type="entry name" value="B-box zinc-binding domain"/>
    <property type="match status" value="1"/>
</dbReference>
<evidence type="ECO:0000313" key="11">
    <source>
        <dbReference type="Proteomes" id="UP000221080"/>
    </source>
</evidence>
<organism evidence="11 12">
    <name type="scientific">Ictalurus punctatus</name>
    <name type="common">Channel catfish</name>
    <name type="synonym">Silurus punctatus</name>
    <dbReference type="NCBI Taxonomy" id="7998"/>
    <lineage>
        <taxon>Eukaryota</taxon>
        <taxon>Metazoa</taxon>
        <taxon>Chordata</taxon>
        <taxon>Craniata</taxon>
        <taxon>Vertebrata</taxon>
        <taxon>Euteleostomi</taxon>
        <taxon>Actinopterygii</taxon>
        <taxon>Neopterygii</taxon>
        <taxon>Teleostei</taxon>
        <taxon>Ostariophysi</taxon>
        <taxon>Siluriformes</taxon>
        <taxon>Ictaluridae</taxon>
        <taxon>Ictalurus</taxon>
    </lineage>
</organism>
<feature type="domain" description="B30.2/SPRY" evidence="10">
    <location>
        <begin position="368"/>
        <end position="556"/>
    </location>
</feature>
<evidence type="ECO:0000259" key="9">
    <source>
        <dbReference type="PROSITE" id="PS50119"/>
    </source>
</evidence>
<keyword evidence="2" id="KW-0479">Metal-binding</keyword>
<dbReference type="AlphaFoldDB" id="A0A9F7R7F5"/>
<evidence type="ECO:0000256" key="7">
    <source>
        <dbReference type="SAM" id="Coils"/>
    </source>
</evidence>
<dbReference type="InterPro" id="IPR006574">
    <property type="entry name" value="PRY"/>
</dbReference>
<dbReference type="Pfam" id="PF00622">
    <property type="entry name" value="SPRY"/>
    <property type="match status" value="1"/>
</dbReference>
<dbReference type="SMART" id="SM00589">
    <property type="entry name" value="PRY"/>
    <property type="match status" value="1"/>
</dbReference>
<dbReference type="GO" id="GO:0008270">
    <property type="term" value="F:zinc ion binding"/>
    <property type="evidence" value="ECO:0007669"/>
    <property type="project" value="UniProtKB-KW"/>
</dbReference>
<dbReference type="InterPro" id="IPR003879">
    <property type="entry name" value="Butyrophylin_SPRY"/>
</dbReference>
<keyword evidence="5" id="KW-0391">Immunity</keyword>
<dbReference type="GO" id="GO:0045087">
    <property type="term" value="P:innate immune response"/>
    <property type="evidence" value="ECO:0007669"/>
    <property type="project" value="UniProtKB-KW"/>
</dbReference>
<dbReference type="PANTHER" id="PTHR25465">
    <property type="entry name" value="B-BOX DOMAIN CONTAINING"/>
    <property type="match status" value="1"/>
</dbReference>
<dbReference type="InterPro" id="IPR001870">
    <property type="entry name" value="B30.2/SPRY"/>
</dbReference>
<feature type="domain" description="B box-type" evidence="9">
    <location>
        <begin position="146"/>
        <end position="186"/>
    </location>
</feature>
<name>A0A9F7R7F5_ICTPU</name>
<dbReference type="SUPFAM" id="SSF57850">
    <property type="entry name" value="RING/U-box"/>
    <property type="match status" value="1"/>
</dbReference>
<dbReference type="PROSITE" id="PS50119">
    <property type="entry name" value="ZF_BBOX"/>
    <property type="match status" value="1"/>
</dbReference>
<dbReference type="PROSITE" id="PS50188">
    <property type="entry name" value="B302_SPRY"/>
    <property type="match status" value="1"/>
</dbReference>
<dbReference type="KEGG" id="ipu:128633055"/>
<dbReference type="SMART" id="SM00184">
    <property type="entry name" value="RING"/>
    <property type="match status" value="1"/>
</dbReference>
<dbReference type="InterPro" id="IPR003877">
    <property type="entry name" value="SPRY_dom"/>
</dbReference>
<dbReference type="SUPFAM" id="SSF49899">
    <property type="entry name" value="Concanavalin A-like lectins/glucanases"/>
    <property type="match status" value="1"/>
</dbReference>
<dbReference type="InterPro" id="IPR058030">
    <property type="entry name" value="TRIM8/14/16/25/29/45/65_CC"/>
</dbReference>
<protein>
    <submittedName>
        <fullName evidence="12">Tripartite motif-containing protein 16 isoform X1</fullName>
    </submittedName>
</protein>
<dbReference type="Pfam" id="PF25600">
    <property type="entry name" value="TRIM_CC"/>
    <property type="match status" value="1"/>
</dbReference>
<evidence type="ECO:0000256" key="5">
    <source>
        <dbReference type="ARBA" id="ARBA00022859"/>
    </source>
</evidence>
<dbReference type="GeneID" id="128633055"/>
<dbReference type="Pfam" id="PF00643">
    <property type="entry name" value="zf-B_box"/>
    <property type="match status" value="1"/>
</dbReference>
<dbReference type="Pfam" id="PF15227">
    <property type="entry name" value="zf-C3HC4_4"/>
    <property type="match status" value="1"/>
</dbReference>
<dbReference type="Proteomes" id="UP000221080">
    <property type="component" value="Chromosome 7"/>
</dbReference>
<evidence type="ECO:0000313" key="12">
    <source>
        <dbReference type="RefSeq" id="XP_053537625.1"/>
    </source>
</evidence>
<keyword evidence="4" id="KW-0862">Zinc</keyword>
<evidence type="ECO:0000256" key="1">
    <source>
        <dbReference type="ARBA" id="ARBA00022588"/>
    </source>
</evidence>
<evidence type="ECO:0000259" key="10">
    <source>
        <dbReference type="PROSITE" id="PS50188"/>
    </source>
</evidence>
<dbReference type="Gene3D" id="4.10.830.40">
    <property type="match status" value="1"/>
</dbReference>
<keyword evidence="11" id="KW-1185">Reference proteome</keyword>
<dbReference type="OrthoDB" id="6270329at2759"/>
<dbReference type="SMART" id="SM00336">
    <property type="entry name" value="BBOX"/>
    <property type="match status" value="1"/>
</dbReference>
<dbReference type="PRINTS" id="PR01407">
    <property type="entry name" value="BUTYPHLNCDUF"/>
</dbReference>
<dbReference type="InterPro" id="IPR043136">
    <property type="entry name" value="B30.2/SPRY_sf"/>
</dbReference>
<dbReference type="PROSITE" id="PS00518">
    <property type="entry name" value="ZF_RING_1"/>
    <property type="match status" value="1"/>
</dbReference>
<dbReference type="PROSITE" id="PS50089">
    <property type="entry name" value="ZF_RING_2"/>
    <property type="match status" value="1"/>
</dbReference>
<reference evidence="11" key="1">
    <citation type="journal article" date="2016" name="Nat. Commun.">
        <title>The channel catfish genome sequence provides insights into the evolution of scale formation in teleosts.</title>
        <authorList>
            <person name="Liu Z."/>
            <person name="Liu S."/>
            <person name="Yao J."/>
            <person name="Bao L."/>
            <person name="Zhang J."/>
            <person name="Li Y."/>
            <person name="Jiang C."/>
            <person name="Sun L."/>
            <person name="Wang R."/>
            <person name="Zhang Y."/>
            <person name="Zhou T."/>
            <person name="Zeng Q."/>
            <person name="Fu Q."/>
            <person name="Gao S."/>
            <person name="Li N."/>
            <person name="Koren S."/>
            <person name="Jiang Y."/>
            <person name="Zimin A."/>
            <person name="Xu P."/>
            <person name="Phillippy A.M."/>
            <person name="Geng X."/>
            <person name="Song L."/>
            <person name="Sun F."/>
            <person name="Li C."/>
            <person name="Wang X."/>
            <person name="Chen A."/>
            <person name="Jin Y."/>
            <person name="Yuan Z."/>
            <person name="Yang Y."/>
            <person name="Tan S."/>
            <person name="Peatman E."/>
            <person name="Lu J."/>
            <person name="Qin Z."/>
            <person name="Dunham R."/>
            <person name="Li Z."/>
            <person name="Sonstegard T."/>
            <person name="Feng J."/>
            <person name="Danzmann R.G."/>
            <person name="Schroeder S."/>
            <person name="Scheffler B."/>
            <person name="Duke M.V."/>
            <person name="Ballard L."/>
            <person name="Kucuktas H."/>
            <person name="Kaltenboeck L."/>
            <person name="Liu H."/>
            <person name="Armbruster J."/>
            <person name="Xie Y."/>
            <person name="Kirby M.L."/>
            <person name="Tian Y."/>
            <person name="Flanagan M.E."/>
            <person name="Mu W."/>
            <person name="Waldbieser G.C."/>
        </authorList>
    </citation>
    <scope>NUCLEOTIDE SEQUENCE [LARGE SCALE GENOMIC DNA]</scope>
    <source>
        <strain evidence="11">SDA103</strain>
    </source>
</reference>
<dbReference type="InterPro" id="IPR017907">
    <property type="entry name" value="Znf_RING_CS"/>
</dbReference>
<dbReference type="PANTHER" id="PTHR25465:SF5">
    <property type="entry name" value="E3 UBIQUITIN_ISG15 LIGASE TRIM25-RELATED"/>
    <property type="match status" value="1"/>
</dbReference>
<dbReference type="CDD" id="cd19769">
    <property type="entry name" value="Bbox2_TRIM16-like"/>
    <property type="match status" value="1"/>
</dbReference>
<dbReference type="SMART" id="SM00449">
    <property type="entry name" value="SPRY"/>
    <property type="match status" value="1"/>
</dbReference>
<sequence>MAETNILGLQDQFSCPICLDLLKDPVTILCGHTFCMVCINGCWDQEDQKGVYSCPQCKETFTPRPVVSKNAVLAEVMEKLMIEHQARRPAHCSTVTEECDICTGKKSKAIKSCLVCLASFCETHLQPHYESPAFKKHKLVEASRRLQEQICSQHDKLLEVYCCNDQQCICMLCMLDTHKGHDTVSAAEASAEKKKQLLKTQRKCQQRILDREKEHQELSEAVEFYERSAQKAVQESERIFTELIRSIERRRCEVTALIRAQEKAAVSRAEEVMKQLEQEIAEMKRRDSELEELSHTDPIHFLQSFPSLLDIPGSADVHSIELSPFLSLEDVTAFVSQLRDKVEKFCCQEFRMVSNAVYFFLLAVKEIQIIPLPEPKSREKFLQYSCQFTLDPDTVNKHLCLSERNTVVTCSETPQSYSVHPDRFDYYLQVLCTESVCGRCYWELEWSGHHGVSIAVSYKNISRKGKGTECLFGRNDQSWRLFCYPSCYSFRHIKKEIKIPVMPSSSRIGVYVDHRAGTLSFYSVSDTMKLLHRVHTTFTQPLYPGFVVCKGSAIKL</sequence>
<evidence type="ECO:0000256" key="6">
    <source>
        <dbReference type="PROSITE-ProRule" id="PRU00024"/>
    </source>
</evidence>
<reference evidence="12" key="2">
    <citation type="submission" date="2025-08" db="UniProtKB">
        <authorList>
            <consortium name="RefSeq"/>
        </authorList>
    </citation>
    <scope>IDENTIFICATION</scope>
    <source>
        <tissue evidence="12">Blood</tissue>
    </source>
</reference>
<dbReference type="Gene3D" id="3.30.40.10">
    <property type="entry name" value="Zinc/RING finger domain, C3HC4 (zinc finger)"/>
    <property type="match status" value="1"/>
</dbReference>
<keyword evidence="7" id="KW-0175">Coiled coil</keyword>
<proteinExistence type="predicted"/>
<dbReference type="Gene3D" id="2.60.120.920">
    <property type="match status" value="1"/>
</dbReference>
<evidence type="ECO:0000256" key="4">
    <source>
        <dbReference type="ARBA" id="ARBA00022833"/>
    </source>
</evidence>
<evidence type="ECO:0000259" key="8">
    <source>
        <dbReference type="PROSITE" id="PS50089"/>
    </source>
</evidence>